<keyword evidence="5" id="KW-1185">Reference proteome</keyword>
<dbReference type="AlphaFoldDB" id="A0AA48L958"/>
<dbReference type="Pfam" id="PF00380">
    <property type="entry name" value="Ribosomal_S9"/>
    <property type="match status" value="1"/>
</dbReference>
<evidence type="ECO:0000313" key="5">
    <source>
        <dbReference type="Proteomes" id="UP001233271"/>
    </source>
</evidence>
<name>A0AA48L958_9TREE</name>
<dbReference type="PANTHER" id="PTHR21569:SF1">
    <property type="entry name" value="SMALL RIBOSOMAL SUBUNIT PROTEIN US9M"/>
    <property type="match status" value="1"/>
</dbReference>
<comment type="similarity">
    <text evidence="1">Belongs to the universal ribosomal protein uS9 family.</text>
</comment>
<dbReference type="GO" id="GO:0003735">
    <property type="term" value="F:structural constituent of ribosome"/>
    <property type="evidence" value="ECO:0007669"/>
    <property type="project" value="InterPro"/>
</dbReference>
<dbReference type="KEGG" id="ccac:CcaHIS019_0606100"/>
<evidence type="ECO:0000256" key="2">
    <source>
        <dbReference type="ARBA" id="ARBA00022980"/>
    </source>
</evidence>
<dbReference type="GO" id="GO:0003723">
    <property type="term" value="F:RNA binding"/>
    <property type="evidence" value="ECO:0007669"/>
    <property type="project" value="TreeGrafter"/>
</dbReference>
<keyword evidence="3" id="KW-0687">Ribonucleoprotein</keyword>
<evidence type="ECO:0000313" key="4">
    <source>
        <dbReference type="EMBL" id="BEI94151.1"/>
    </source>
</evidence>
<dbReference type="EMBL" id="AP028217">
    <property type="protein sequence ID" value="BEI94151.1"/>
    <property type="molecule type" value="Genomic_DNA"/>
</dbReference>
<dbReference type="GeneID" id="85498021"/>
<organism evidence="4 5">
    <name type="scientific">Cutaneotrichosporon cavernicola</name>
    <dbReference type="NCBI Taxonomy" id="279322"/>
    <lineage>
        <taxon>Eukaryota</taxon>
        <taxon>Fungi</taxon>
        <taxon>Dikarya</taxon>
        <taxon>Basidiomycota</taxon>
        <taxon>Agaricomycotina</taxon>
        <taxon>Tremellomycetes</taxon>
        <taxon>Trichosporonales</taxon>
        <taxon>Trichosporonaceae</taxon>
        <taxon>Cutaneotrichosporon</taxon>
    </lineage>
</organism>
<accession>A0AA48L958</accession>
<evidence type="ECO:0000256" key="1">
    <source>
        <dbReference type="ARBA" id="ARBA00005251"/>
    </source>
</evidence>
<proteinExistence type="inferred from homology"/>
<dbReference type="GO" id="GO:0005763">
    <property type="term" value="C:mitochondrial small ribosomal subunit"/>
    <property type="evidence" value="ECO:0007669"/>
    <property type="project" value="TreeGrafter"/>
</dbReference>
<dbReference type="SUPFAM" id="SSF54211">
    <property type="entry name" value="Ribosomal protein S5 domain 2-like"/>
    <property type="match status" value="1"/>
</dbReference>
<dbReference type="Gene3D" id="3.30.230.10">
    <property type="match status" value="1"/>
</dbReference>
<evidence type="ECO:0008006" key="6">
    <source>
        <dbReference type="Google" id="ProtNLM"/>
    </source>
</evidence>
<dbReference type="InterPro" id="IPR020568">
    <property type="entry name" value="Ribosomal_Su5_D2-typ_SF"/>
</dbReference>
<dbReference type="InterPro" id="IPR014721">
    <property type="entry name" value="Ribsml_uS5_D2-typ_fold_subgr"/>
</dbReference>
<dbReference type="InterPro" id="IPR000754">
    <property type="entry name" value="Ribosomal_uS9"/>
</dbReference>
<gene>
    <name evidence="4" type="primary">MRPS9</name>
    <name evidence="4" type="ORF">CcaverHIS019_0606100</name>
</gene>
<dbReference type="Proteomes" id="UP001233271">
    <property type="component" value="Chromosome 6"/>
</dbReference>
<evidence type="ECO:0000256" key="3">
    <source>
        <dbReference type="ARBA" id="ARBA00023274"/>
    </source>
</evidence>
<sequence>MSPPRSLLAARTALRPSVSAPALALLAGSSRAASTFNPGRSFERKRQPRPRQSTFFTGKADLTAALLNLHTTRVAAEERLRAELVWPLPKGLPHLEAPPTAWKSRENMQMIMRANRDYDNMINLLTKMHHMAHVASTCGVHDVAGRLQEAIEPYQRSQRVADLAAKAAAKSARGENHGIDELGRAYALGRRKSSNARVWVVPSQAARTLADVKEGEEVPTVTAPTSEILINHLPLPEHFGKVADREAVIRPLRVTGLLGAFNVFASVRGGGSTGQSGAIAHALAQAVYLLRPDAHDALFNDGALSRDPRVVERKKTNRPKARKGYTWVKR</sequence>
<dbReference type="RefSeq" id="XP_060459416.1">
    <property type="nucleotide sequence ID" value="XM_060603086.1"/>
</dbReference>
<reference evidence="4" key="1">
    <citation type="journal article" date="2023" name="BMC Genomics">
        <title>Chromosome-level genome assemblies of Cutaneotrichosporon spp. (Trichosporonales, Basidiomycota) reveal imbalanced evolution between nucleotide sequences and chromosome synteny.</title>
        <authorList>
            <person name="Kobayashi Y."/>
            <person name="Kayamori A."/>
            <person name="Aoki K."/>
            <person name="Shiwa Y."/>
            <person name="Matsutani M."/>
            <person name="Fujita N."/>
            <person name="Sugita T."/>
            <person name="Iwasaki W."/>
            <person name="Tanaka N."/>
            <person name="Takashima M."/>
        </authorList>
    </citation>
    <scope>NUCLEOTIDE SEQUENCE</scope>
    <source>
        <strain evidence="4">HIS019</strain>
    </source>
</reference>
<dbReference type="PANTHER" id="PTHR21569">
    <property type="entry name" value="RIBOSOMAL PROTEIN S9"/>
    <property type="match status" value="1"/>
</dbReference>
<dbReference type="GO" id="GO:0006412">
    <property type="term" value="P:translation"/>
    <property type="evidence" value="ECO:0007669"/>
    <property type="project" value="InterPro"/>
</dbReference>
<keyword evidence="2" id="KW-0689">Ribosomal protein</keyword>
<protein>
    <recommendedName>
        <fullName evidence="6">Ribosomal protein S5 domain 2-like protein</fullName>
    </recommendedName>
</protein>